<comment type="caution">
    <text evidence="4">The sequence shown here is derived from an EMBL/GenBank/DDBJ whole genome shotgun (WGS) entry which is preliminary data.</text>
</comment>
<feature type="domain" description="Endonuclease/exonuclease/phosphatase" evidence="3">
    <location>
        <begin position="39"/>
        <end position="391"/>
    </location>
</feature>
<protein>
    <submittedName>
        <fullName evidence="4">Endonuclease/exonuclease/phosphatase</fullName>
    </submittedName>
</protein>
<dbReference type="EMBL" id="AMRG01000003">
    <property type="protein sequence ID" value="EKE85191.1"/>
    <property type="molecule type" value="Genomic_DNA"/>
</dbReference>
<evidence type="ECO:0000256" key="2">
    <source>
        <dbReference type="SAM" id="SignalP"/>
    </source>
</evidence>
<dbReference type="Proteomes" id="UP000014115">
    <property type="component" value="Unassembled WGS sequence"/>
</dbReference>
<dbReference type="Gene3D" id="3.60.10.10">
    <property type="entry name" value="Endonuclease/exonuclease/phosphatase"/>
    <property type="match status" value="1"/>
</dbReference>
<dbReference type="Pfam" id="PF03372">
    <property type="entry name" value="Exo_endo_phos"/>
    <property type="match status" value="1"/>
</dbReference>
<keyword evidence="4" id="KW-0540">Nuclease</keyword>
<dbReference type="GO" id="GO:0004519">
    <property type="term" value="F:endonuclease activity"/>
    <property type="evidence" value="ECO:0007669"/>
    <property type="project" value="UniProtKB-KW"/>
</dbReference>
<feature type="region of interest" description="Disordered" evidence="1">
    <location>
        <begin position="325"/>
        <end position="345"/>
    </location>
</feature>
<keyword evidence="2" id="KW-0732">Signal</keyword>
<name>K2JNZ3_9GAMM</name>
<feature type="chain" id="PRO_5003859149" evidence="2">
    <location>
        <begin position="31"/>
        <end position="401"/>
    </location>
</feature>
<evidence type="ECO:0000259" key="3">
    <source>
        <dbReference type="Pfam" id="PF03372"/>
    </source>
</evidence>
<evidence type="ECO:0000313" key="5">
    <source>
        <dbReference type="Proteomes" id="UP000014115"/>
    </source>
</evidence>
<dbReference type="PATRIC" id="fig|740709.3.peg.516"/>
<reference evidence="4 5" key="1">
    <citation type="journal article" date="2012" name="J. Bacteriol.">
        <title>Genome Sequence of Idiomarina xiamenensis Type Strain 10-D-4.</title>
        <authorList>
            <person name="Lai Q."/>
            <person name="Wang L."/>
            <person name="Wang W."/>
            <person name="Shao Z."/>
        </authorList>
    </citation>
    <scope>NUCLEOTIDE SEQUENCE [LARGE SCALE GENOMIC DNA]</scope>
    <source>
        <strain evidence="4 5">10-D-4</strain>
    </source>
</reference>
<feature type="signal peptide" evidence="2">
    <location>
        <begin position="1"/>
        <end position="30"/>
    </location>
</feature>
<keyword evidence="4" id="KW-0378">Hydrolase</keyword>
<sequence>MLTSAIYRSRQYWRLLLLSLSLTMITSVHAQSPQQVRFATYNVSMDASNYLAFEDIPKQGAKALASALAEQTQQIKNIAHVIQRVRPDVILLNEFDYIDAAKGVDVFRKQYLAVAQADDVKAIDYPYVYIAPVNTGQPSPFDLDRNGKKERFGADAWGFGLYPGQYGMVLLSRYPILTEQVRTFQHFKWQDMPNALQVTVPGSDEPWYSKQAMAQFPLSSKSHWDVPIRVGEQIIHALVSHPTPPVFDGEENRNGKRNHDEIRLWADYVNDADYLIDDNGVKGGLASETRFVIMGDQNASVESNDNVDGAILQLLNHPLIQGDMAPTSKGGAEHTPDNPQANTHTASWRKRADYVLPSQFGLTIVNSGIFWPTKDEPLYELVQKREATSDHRLVWVDLKVN</sequence>
<dbReference type="SUPFAM" id="SSF56219">
    <property type="entry name" value="DNase I-like"/>
    <property type="match status" value="1"/>
</dbReference>
<dbReference type="STRING" id="740709.A10D4_02565"/>
<dbReference type="eggNOG" id="COG4222">
    <property type="taxonomic scope" value="Bacteria"/>
</dbReference>
<gene>
    <name evidence="4" type="ORF">A10D4_02565</name>
</gene>
<dbReference type="InterPro" id="IPR005135">
    <property type="entry name" value="Endo/exonuclease/phosphatase"/>
</dbReference>
<evidence type="ECO:0000313" key="4">
    <source>
        <dbReference type="EMBL" id="EKE85191.1"/>
    </source>
</evidence>
<dbReference type="RefSeq" id="WP_008487538.1">
    <property type="nucleotide sequence ID" value="NZ_AMRG01000003.1"/>
</dbReference>
<dbReference type="GO" id="GO:0004527">
    <property type="term" value="F:exonuclease activity"/>
    <property type="evidence" value="ECO:0007669"/>
    <property type="project" value="UniProtKB-KW"/>
</dbReference>
<organism evidence="4 5">
    <name type="scientific">Idiomarina xiamenensis 10-D-4</name>
    <dbReference type="NCBI Taxonomy" id="740709"/>
    <lineage>
        <taxon>Bacteria</taxon>
        <taxon>Pseudomonadati</taxon>
        <taxon>Pseudomonadota</taxon>
        <taxon>Gammaproteobacteria</taxon>
        <taxon>Alteromonadales</taxon>
        <taxon>Idiomarinaceae</taxon>
        <taxon>Idiomarina</taxon>
    </lineage>
</organism>
<dbReference type="OrthoDB" id="292013at2"/>
<accession>K2JNZ3</accession>
<keyword evidence="4" id="KW-0255">Endonuclease</keyword>
<keyword evidence="5" id="KW-1185">Reference proteome</keyword>
<dbReference type="InterPro" id="IPR036691">
    <property type="entry name" value="Endo/exonu/phosph_ase_sf"/>
</dbReference>
<evidence type="ECO:0000256" key="1">
    <source>
        <dbReference type="SAM" id="MobiDB-lite"/>
    </source>
</evidence>
<dbReference type="AlphaFoldDB" id="K2JNZ3"/>
<proteinExistence type="predicted"/>
<keyword evidence="4" id="KW-0269">Exonuclease</keyword>